<dbReference type="KEGG" id="adin:H7849_02495"/>
<accession>A0A7G8BK14</accession>
<sequence>MIKSSQTITLFGEAPPPSWRPSGFLTSMLLHGVAMTLIYADLKHMPKVVDPFSQRYTVRILNLHRPAPKIQLAAMRGLAHPIPKAANHTVARGGGRPAPPSGSRHEAEQVAAKQTIVQPDLPPNVILPEETPIPLAVLWSTVNSPAVRIIPPPPQEATNANVQPSLDPPNQELKLADLRMSATAFTTEMPLPSPSTSSPLTIRRPNAPNQVPQTGSQQAAPPTPARVMSLSDLLLQQGAIPLPMINETAPSSASDSLAAEKPADLPQVGGTDLASKQNGTGSGETSGNQGDAIAANGLAGQNGSGNEPAVTRIVLPKDGHFGVIVVGSSPVEEYAEALGTWTDRLAYTVYLHVGLAKSWILQYCLPSDAEAAAAGSATRPDAPWPYLVVRPHLAPSDTNGDAIMVHGLINARGQFEKLAVVFPQQFAQTQFVLSALQQWQFRPATQDGQITAVEVLLIIPRES</sequence>
<keyword evidence="3" id="KW-1185">Reference proteome</keyword>
<gene>
    <name evidence="2" type="ORF">H7849_02495</name>
</gene>
<feature type="region of interest" description="Disordered" evidence="1">
    <location>
        <begin position="151"/>
        <end position="170"/>
    </location>
</feature>
<feature type="region of interest" description="Disordered" evidence="1">
    <location>
        <begin position="186"/>
        <end position="224"/>
    </location>
</feature>
<evidence type="ECO:0000313" key="3">
    <source>
        <dbReference type="Proteomes" id="UP000515312"/>
    </source>
</evidence>
<evidence type="ECO:0008006" key="4">
    <source>
        <dbReference type="Google" id="ProtNLM"/>
    </source>
</evidence>
<feature type="region of interest" description="Disordered" evidence="1">
    <location>
        <begin position="245"/>
        <end position="306"/>
    </location>
</feature>
<dbReference type="RefSeq" id="WP_186743884.1">
    <property type="nucleotide sequence ID" value="NZ_CP060394.1"/>
</dbReference>
<name>A0A7G8BK14_9BACT</name>
<reference evidence="2 3" key="1">
    <citation type="submission" date="2020-08" db="EMBL/GenBank/DDBJ databases">
        <title>Edaphobacter telluris sp. nov. and Acidobacterium dinghuensis sp. nov., two acidobacteria isolated from forest soil.</title>
        <authorList>
            <person name="Fu J."/>
            <person name="Qiu L."/>
        </authorList>
    </citation>
    <scope>NUCLEOTIDE SEQUENCE [LARGE SCALE GENOMIC DNA]</scope>
    <source>
        <strain evidence="2">4Y35</strain>
    </source>
</reference>
<dbReference type="AlphaFoldDB" id="A0A7G8BK14"/>
<dbReference type="EMBL" id="CP060394">
    <property type="protein sequence ID" value="QNI32884.1"/>
    <property type="molecule type" value="Genomic_DNA"/>
</dbReference>
<evidence type="ECO:0000256" key="1">
    <source>
        <dbReference type="SAM" id="MobiDB-lite"/>
    </source>
</evidence>
<organism evidence="2 3">
    <name type="scientific">Alloacidobacterium dinghuense</name>
    <dbReference type="NCBI Taxonomy" id="2763107"/>
    <lineage>
        <taxon>Bacteria</taxon>
        <taxon>Pseudomonadati</taxon>
        <taxon>Acidobacteriota</taxon>
        <taxon>Terriglobia</taxon>
        <taxon>Terriglobales</taxon>
        <taxon>Acidobacteriaceae</taxon>
        <taxon>Alloacidobacterium</taxon>
    </lineage>
</organism>
<protein>
    <recommendedName>
        <fullName evidence="4">TonB C-terminal domain-containing protein</fullName>
    </recommendedName>
</protein>
<feature type="compositionally biased region" description="Polar residues" evidence="1">
    <location>
        <begin position="207"/>
        <end position="220"/>
    </location>
</feature>
<dbReference type="Proteomes" id="UP000515312">
    <property type="component" value="Chromosome"/>
</dbReference>
<proteinExistence type="predicted"/>
<evidence type="ECO:0000313" key="2">
    <source>
        <dbReference type="EMBL" id="QNI32884.1"/>
    </source>
</evidence>
<feature type="region of interest" description="Disordered" evidence="1">
    <location>
        <begin position="87"/>
        <end position="116"/>
    </location>
</feature>
<feature type="compositionally biased region" description="Polar residues" evidence="1">
    <location>
        <begin position="274"/>
        <end position="289"/>
    </location>
</feature>